<protein>
    <recommendedName>
        <fullName evidence="4">Cation-transporting P-type ATPase C-terminal domain-containing protein</fullName>
    </recommendedName>
</protein>
<gene>
    <name evidence="5" type="ORF">LWI29_017115</name>
</gene>
<organism evidence="5 6">
    <name type="scientific">Acer saccharum</name>
    <name type="common">Sugar maple</name>
    <dbReference type="NCBI Taxonomy" id="4024"/>
    <lineage>
        <taxon>Eukaryota</taxon>
        <taxon>Viridiplantae</taxon>
        <taxon>Streptophyta</taxon>
        <taxon>Embryophyta</taxon>
        <taxon>Tracheophyta</taxon>
        <taxon>Spermatophyta</taxon>
        <taxon>Magnoliopsida</taxon>
        <taxon>eudicotyledons</taxon>
        <taxon>Gunneridae</taxon>
        <taxon>Pentapetalae</taxon>
        <taxon>rosids</taxon>
        <taxon>malvids</taxon>
        <taxon>Sapindales</taxon>
        <taxon>Sapindaceae</taxon>
        <taxon>Hippocastanoideae</taxon>
        <taxon>Acereae</taxon>
        <taxon>Acer</taxon>
    </lineage>
</organism>
<evidence type="ECO:0000256" key="2">
    <source>
        <dbReference type="ARBA" id="ARBA00022842"/>
    </source>
</evidence>
<proteinExistence type="predicted"/>
<dbReference type="Pfam" id="PF00689">
    <property type="entry name" value="Cation_ATPase_C"/>
    <property type="match status" value="1"/>
</dbReference>
<dbReference type="EMBL" id="JAUESC010000001">
    <property type="protein sequence ID" value="KAK0607590.1"/>
    <property type="molecule type" value="Genomic_DNA"/>
</dbReference>
<dbReference type="GO" id="GO:0005388">
    <property type="term" value="F:P-type calcium transporter activity"/>
    <property type="evidence" value="ECO:0007669"/>
    <property type="project" value="TreeGrafter"/>
</dbReference>
<dbReference type="GO" id="GO:0046872">
    <property type="term" value="F:metal ion binding"/>
    <property type="evidence" value="ECO:0007669"/>
    <property type="project" value="UniProtKB-KW"/>
</dbReference>
<comment type="caution">
    <text evidence="5">The sequence shown here is derived from an EMBL/GenBank/DDBJ whole genome shotgun (WGS) entry which is preliminary data.</text>
</comment>
<reference evidence="5" key="1">
    <citation type="journal article" date="2022" name="Plant J.">
        <title>Strategies of tolerance reflected in two North American maple genomes.</title>
        <authorList>
            <person name="McEvoy S.L."/>
            <person name="Sezen U.U."/>
            <person name="Trouern-Trend A."/>
            <person name="McMahon S.M."/>
            <person name="Schaberg P.G."/>
            <person name="Yang J."/>
            <person name="Wegrzyn J.L."/>
            <person name="Swenson N.G."/>
        </authorList>
    </citation>
    <scope>NUCLEOTIDE SEQUENCE</scope>
    <source>
        <strain evidence="5">NS2018</strain>
    </source>
</reference>
<dbReference type="AlphaFoldDB" id="A0AA39TTK6"/>
<evidence type="ECO:0000259" key="4">
    <source>
        <dbReference type="Pfam" id="PF00689"/>
    </source>
</evidence>
<feature type="domain" description="Cation-transporting P-type ATPase C-terminal" evidence="4">
    <location>
        <begin position="3"/>
        <end position="132"/>
    </location>
</feature>
<dbReference type="SUPFAM" id="SSF81665">
    <property type="entry name" value="Calcium ATPase, transmembrane domain M"/>
    <property type="match status" value="1"/>
</dbReference>
<keyword evidence="3" id="KW-0812">Transmembrane</keyword>
<name>A0AA39TTK6_ACESA</name>
<evidence type="ECO:0000256" key="1">
    <source>
        <dbReference type="ARBA" id="ARBA00022723"/>
    </source>
</evidence>
<dbReference type="PANTHER" id="PTHR24093">
    <property type="entry name" value="CATION TRANSPORTING ATPASE"/>
    <property type="match status" value="1"/>
</dbReference>
<keyword evidence="6" id="KW-1185">Reference proteome</keyword>
<evidence type="ECO:0000313" key="5">
    <source>
        <dbReference type="EMBL" id="KAK0607590.1"/>
    </source>
</evidence>
<sequence>MRHNAPLITNIMWRNLLALVFYQIIVLLTLRFKDQSAFGVNEKVKDTMIFNTFVLCQVYNEFNSRKLESKNVFQGIKKNKLFLGIILITLVLQAAMGEFLKRFADIQRLNWSQWCACIAIAAVSWPTDWVAKCVTVPETPISRLCNLISIIKRLSSDPDSSLHQLQQD</sequence>
<keyword evidence="3" id="KW-1133">Transmembrane helix</keyword>
<reference evidence="5" key="2">
    <citation type="submission" date="2023-06" db="EMBL/GenBank/DDBJ databases">
        <authorList>
            <person name="Swenson N.G."/>
            <person name="Wegrzyn J.L."/>
            <person name="Mcevoy S.L."/>
        </authorList>
    </citation>
    <scope>NUCLEOTIDE SEQUENCE</scope>
    <source>
        <strain evidence="5">NS2018</strain>
        <tissue evidence="5">Leaf</tissue>
    </source>
</reference>
<keyword evidence="1" id="KW-0479">Metal-binding</keyword>
<feature type="transmembrane region" description="Helical" evidence="3">
    <location>
        <begin position="81"/>
        <end position="100"/>
    </location>
</feature>
<feature type="transmembrane region" description="Helical" evidence="3">
    <location>
        <begin position="12"/>
        <end position="32"/>
    </location>
</feature>
<dbReference type="Gene3D" id="1.20.1110.10">
    <property type="entry name" value="Calcium-transporting ATPase, transmembrane domain"/>
    <property type="match status" value="1"/>
</dbReference>
<evidence type="ECO:0000313" key="6">
    <source>
        <dbReference type="Proteomes" id="UP001168877"/>
    </source>
</evidence>
<keyword evidence="2" id="KW-0460">Magnesium</keyword>
<dbReference type="GO" id="GO:0005886">
    <property type="term" value="C:plasma membrane"/>
    <property type="evidence" value="ECO:0007669"/>
    <property type="project" value="TreeGrafter"/>
</dbReference>
<evidence type="ECO:0000256" key="3">
    <source>
        <dbReference type="SAM" id="Phobius"/>
    </source>
</evidence>
<accession>A0AA39TTK6</accession>
<dbReference type="InterPro" id="IPR006068">
    <property type="entry name" value="ATPase_P-typ_cation-transptr_C"/>
</dbReference>
<dbReference type="Proteomes" id="UP001168877">
    <property type="component" value="Unassembled WGS sequence"/>
</dbReference>
<keyword evidence="3" id="KW-0472">Membrane</keyword>
<dbReference type="InterPro" id="IPR023298">
    <property type="entry name" value="ATPase_P-typ_TM_dom_sf"/>
</dbReference>
<dbReference type="PANTHER" id="PTHR24093:SF434">
    <property type="entry name" value="CALCIUM-TRANSPORTING ATPASE 13, PLASMA MEMBRANE-TYPE-RELATED"/>
    <property type="match status" value="1"/>
</dbReference>